<protein>
    <submittedName>
        <fullName evidence="2">Uncharacterized protein</fullName>
    </submittedName>
</protein>
<dbReference type="AlphaFoldDB" id="A0A0B4ICC3"/>
<evidence type="ECO:0000313" key="2">
    <source>
        <dbReference type="EMBL" id="KID92289.1"/>
    </source>
</evidence>
<dbReference type="Proteomes" id="UP000031192">
    <property type="component" value="Unassembled WGS sequence"/>
</dbReference>
<dbReference type="EMBL" id="AZNH01000002">
    <property type="protein sequence ID" value="KID92289.1"/>
    <property type="molecule type" value="Genomic_DNA"/>
</dbReference>
<organism evidence="2 3">
    <name type="scientific">Metarhizium guizhouense (strain ARSEF 977)</name>
    <dbReference type="NCBI Taxonomy" id="1276136"/>
    <lineage>
        <taxon>Eukaryota</taxon>
        <taxon>Fungi</taxon>
        <taxon>Dikarya</taxon>
        <taxon>Ascomycota</taxon>
        <taxon>Pezizomycotina</taxon>
        <taxon>Sordariomycetes</taxon>
        <taxon>Hypocreomycetidae</taxon>
        <taxon>Hypocreales</taxon>
        <taxon>Clavicipitaceae</taxon>
        <taxon>Metarhizium</taxon>
    </lineage>
</organism>
<name>A0A0B4ICC3_METGA</name>
<sequence length="99" mass="11397">MTIRKKTTLKHWPVCTPTPTPTPTARVMPTAMPMHSWSNHNCRHFSDAECTGWPPTAFEMEKGEQKVKGSWQKGRLAGYDVRPRTWAPSQCPRAMIPYW</sequence>
<reference evidence="2 3" key="1">
    <citation type="journal article" date="2014" name="Proc. Natl. Acad. Sci. U.S.A.">
        <title>Trajectory and genomic determinants of fungal-pathogen speciation and host adaptation.</title>
        <authorList>
            <person name="Hu X."/>
            <person name="Xiao G."/>
            <person name="Zheng P."/>
            <person name="Shang Y."/>
            <person name="Su Y."/>
            <person name="Zhang X."/>
            <person name="Liu X."/>
            <person name="Zhan S."/>
            <person name="St Leger R.J."/>
            <person name="Wang C."/>
        </authorList>
    </citation>
    <scope>NUCLEOTIDE SEQUENCE [LARGE SCALE GENOMIC DNA]</scope>
    <source>
        <strain evidence="2 3">ARSEF 977</strain>
    </source>
</reference>
<accession>A0A0B4ICC3</accession>
<comment type="caution">
    <text evidence="2">The sequence shown here is derived from an EMBL/GenBank/DDBJ whole genome shotgun (WGS) entry which is preliminary data.</text>
</comment>
<keyword evidence="3" id="KW-1185">Reference proteome</keyword>
<evidence type="ECO:0000256" key="1">
    <source>
        <dbReference type="SAM" id="MobiDB-lite"/>
    </source>
</evidence>
<dbReference type="HOGENOM" id="CLU_2320914_0_0_1"/>
<evidence type="ECO:0000313" key="3">
    <source>
        <dbReference type="Proteomes" id="UP000031192"/>
    </source>
</evidence>
<gene>
    <name evidence="2" type="ORF">MGU_01200</name>
</gene>
<proteinExistence type="predicted"/>
<feature type="region of interest" description="Disordered" evidence="1">
    <location>
        <begin position="1"/>
        <end position="25"/>
    </location>
</feature>